<proteinExistence type="inferred from homology"/>
<accession>A0ABP9C5M3</accession>
<dbReference type="RefSeq" id="WP_345421322.1">
    <property type="nucleotide sequence ID" value="NZ_BAABHO010000048.1"/>
</dbReference>
<keyword evidence="5" id="KW-1185">Reference proteome</keyword>
<feature type="domain" description="Flavin reductase like" evidence="3">
    <location>
        <begin position="30"/>
        <end position="173"/>
    </location>
</feature>
<evidence type="ECO:0000259" key="3">
    <source>
        <dbReference type="SMART" id="SM00903"/>
    </source>
</evidence>
<reference evidence="5" key="1">
    <citation type="journal article" date="2019" name="Int. J. Syst. Evol. Microbiol.">
        <title>The Global Catalogue of Microorganisms (GCM) 10K type strain sequencing project: providing services to taxonomists for standard genome sequencing and annotation.</title>
        <authorList>
            <consortium name="The Broad Institute Genomics Platform"/>
            <consortium name="The Broad Institute Genome Sequencing Center for Infectious Disease"/>
            <person name="Wu L."/>
            <person name="Ma J."/>
        </authorList>
    </citation>
    <scope>NUCLEOTIDE SEQUENCE [LARGE SCALE GENOMIC DNA]</scope>
    <source>
        <strain evidence="5">JCM 17979</strain>
    </source>
</reference>
<evidence type="ECO:0000313" key="5">
    <source>
        <dbReference type="Proteomes" id="UP001500928"/>
    </source>
</evidence>
<dbReference type="InterPro" id="IPR050268">
    <property type="entry name" value="NADH-dep_flavin_reductase"/>
</dbReference>
<keyword evidence="2" id="KW-0560">Oxidoreductase</keyword>
<dbReference type="Proteomes" id="UP001500928">
    <property type="component" value="Unassembled WGS sequence"/>
</dbReference>
<dbReference type="Pfam" id="PF01613">
    <property type="entry name" value="Flavin_Reduct"/>
    <property type="match status" value="1"/>
</dbReference>
<dbReference type="InterPro" id="IPR012349">
    <property type="entry name" value="Split_barrel_FMN-bd"/>
</dbReference>
<dbReference type="InterPro" id="IPR002563">
    <property type="entry name" value="Flavin_Rdtase-like_dom"/>
</dbReference>
<dbReference type="EMBL" id="BAABHO010000048">
    <property type="protein sequence ID" value="GAA4804420.1"/>
    <property type="molecule type" value="Genomic_DNA"/>
</dbReference>
<dbReference type="SUPFAM" id="SSF50475">
    <property type="entry name" value="FMN-binding split barrel"/>
    <property type="match status" value="1"/>
</dbReference>
<protein>
    <submittedName>
        <fullName evidence="4">Flavin reductase family protein</fullName>
    </submittedName>
</protein>
<comment type="caution">
    <text evidence="4">The sequence shown here is derived from an EMBL/GenBank/DDBJ whole genome shotgun (WGS) entry which is preliminary data.</text>
</comment>
<organism evidence="4 5">
    <name type="scientific">Actinomycetospora chlora</name>
    <dbReference type="NCBI Taxonomy" id="663608"/>
    <lineage>
        <taxon>Bacteria</taxon>
        <taxon>Bacillati</taxon>
        <taxon>Actinomycetota</taxon>
        <taxon>Actinomycetes</taxon>
        <taxon>Pseudonocardiales</taxon>
        <taxon>Pseudonocardiaceae</taxon>
        <taxon>Actinomycetospora</taxon>
    </lineage>
</organism>
<sequence length="175" mass="17962">MAARNPGADGPPPAGPSAVPLDASGLRLVLGAHPEGVVALAAVVNGALEGIAVSTFTPVSLEPALVSVCVAHTSTTWPRLRTAARLGISVLAEDHAQLGRRLASTGQDRFVGTSVTVGASGAVLIDGACAWFDCSVEDEITAGDHLIVVLAVLEVHHRPDVRPLVFHRSSFARLA</sequence>
<evidence type="ECO:0000256" key="2">
    <source>
        <dbReference type="ARBA" id="ARBA00023002"/>
    </source>
</evidence>
<evidence type="ECO:0000313" key="4">
    <source>
        <dbReference type="EMBL" id="GAA4804420.1"/>
    </source>
</evidence>
<name>A0ABP9C5M3_9PSEU</name>
<dbReference type="SMART" id="SM00903">
    <property type="entry name" value="Flavin_Reduct"/>
    <property type="match status" value="1"/>
</dbReference>
<evidence type="ECO:0000256" key="1">
    <source>
        <dbReference type="ARBA" id="ARBA00008898"/>
    </source>
</evidence>
<comment type="similarity">
    <text evidence="1">Belongs to the non-flavoprotein flavin reductase family.</text>
</comment>
<dbReference type="Gene3D" id="2.30.110.10">
    <property type="entry name" value="Electron Transport, Fmn-binding Protein, Chain A"/>
    <property type="match status" value="1"/>
</dbReference>
<dbReference type="PANTHER" id="PTHR30466">
    <property type="entry name" value="FLAVIN REDUCTASE"/>
    <property type="match status" value="1"/>
</dbReference>
<dbReference type="PANTHER" id="PTHR30466:SF11">
    <property type="entry name" value="FLAVIN-DEPENDENT MONOOXYGENASE, REDUCTASE SUBUNIT HSAB"/>
    <property type="match status" value="1"/>
</dbReference>
<gene>
    <name evidence="4" type="ORF">GCM10023200_47150</name>
</gene>